<reference evidence="3 4" key="1">
    <citation type="submission" date="2018-08" db="EMBL/GenBank/DDBJ databases">
        <title>Diversity &amp; Physiological Properties of Lignin-Decomposing Actinobacteria from Soil.</title>
        <authorList>
            <person name="Roh S.G."/>
            <person name="Kim S.B."/>
        </authorList>
    </citation>
    <scope>NUCLEOTIDE SEQUENCE [LARGE SCALE GENOMIC DNA]</scope>
    <source>
        <strain evidence="3 4">MMS17-GH009</strain>
    </source>
</reference>
<dbReference type="InterPro" id="IPR044929">
    <property type="entry name" value="DNA/RNA_non-sp_Endonuclease_sf"/>
</dbReference>
<sequence>MSVAPPTPAERRSLAAAQPTAPAADDDATCATTAPGNWNYGRFGYCVNGLNVLYTLKDGNGKELGTGTLTVATSALLPAARTTWDEDITVAMTGATGAVTSLSAKFRAECSAGCKVTKPAPWFGGDLVKGQSVSGNVSYSSAPAAGTSVDFTTSYKLYVTSPGAQAVDPNASWSNPEKIRCDDDVRDTSSSTSKPGAGCAVPSVMPIVRMSTSTEGAAAAGYQWAQNNLSDGWGRNKPLTRAKSGMADRTSRTCEGSQPFEARPDLVTDDTCDDFPFGASHEGGTDGAQCAEIIPNPSTGTWDVYPLRSVTGSTPCVRAHVPVADSQSARTRLSEGFANQRVVEGERFGLEVTGSTAPPRAACLQTRPTGSLPNGDGWNSNTTEPVAQRNKNTNPPGPAGTRPTKAEACLGKKPGKGTAASGDITGWGDAQEFARPLAATGTKPPYGLARCHLIANIVGGKGQTLDGGQDNLVPCWQSGMNTGTPSMRTYEYKAQELVKDANFGANDAIFYEVTPHYGDITSTIPDGVTMAATVQRADGTSQPLFPDVYIPNTKGNTGLLNLGN</sequence>
<feature type="compositionally biased region" description="Basic and acidic residues" evidence="1">
    <location>
        <begin position="177"/>
        <end position="187"/>
    </location>
</feature>
<accession>A0A372ZT71</accession>
<feature type="compositionally biased region" description="Polar residues" evidence="1">
    <location>
        <begin position="366"/>
        <end position="394"/>
    </location>
</feature>
<gene>
    <name evidence="3" type="ORF">DR950_12115</name>
</gene>
<keyword evidence="4" id="KW-1185">Reference proteome</keyword>
<dbReference type="RefSeq" id="WP_117487016.1">
    <property type="nucleotide sequence ID" value="NZ_QVIG01000001.1"/>
</dbReference>
<dbReference type="InterPro" id="IPR044927">
    <property type="entry name" value="Endonuclea_NS_2"/>
</dbReference>
<evidence type="ECO:0000313" key="4">
    <source>
        <dbReference type="Proteomes" id="UP000263377"/>
    </source>
</evidence>
<feature type="domain" description="Type VII secretion system protein EssD-like" evidence="2">
    <location>
        <begin position="448"/>
        <end position="533"/>
    </location>
</feature>
<organism evidence="3 4">
    <name type="scientific">Kitasatospora xanthocidica</name>
    <dbReference type="NCBI Taxonomy" id="83382"/>
    <lineage>
        <taxon>Bacteria</taxon>
        <taxon>Bacillati</taxon>
        <taxon>Actinomycetota</taxon>
        <taxon>Actinomycetes</taxon>
        <taxon>Kitasatosporales</taxon>
        <taxon>Streptomycetaceae</taxon>
        <taxon>Kitasatospora</taxon>
    </lineage>
</organism>
<evidence type="ECO:0000259" key="2">
    <source>
        <dbReference type="Pfam" id="PF13930"/>
    </source>
</evidence>
<comment type="caution">
    <text evidence="3">The sequence shown here is derived from an EMBL/GenBank/DDBJ whole genome shotgun (WGS) entry which is preliminary data.</text>
</comment>
<evidence type="ECO:0000256" key="1">
    <source>
        <dbReference type="SAM" id="MobiDB-lite"/>
    </source>
</evidence>
<proteinExistence type="predicted"/>
<feature type="region of interest" description="Disordered" evidence="1">
    <location>
        <begin position="360"/>
        <end position="423"/>
    </location>
</feature>
<dbReference type="Pfam" id="PF13930">
    <property type="entry name" value="Endonuclea_NS_2"/>
    <property type="match status" value="1"/>
</dbReference>
<feature type="region of interest" description="Disordered" evidence="1">
    <location>
        <begin position="1"/>
        <end position="28"/>
    </location>
</feature>
<protein>
    <recommendedName>
        <fullName evidence="2">Type VII secretion system protein EssD-like domain-containing protein</fullName>
    </recommendedName>
</protein>
<evidence type="ECO:0000313" key="3">
    <source>
        <dbReference type="EMBL" id="RGD58427.1"/>
    </source>
</evidence>
<dbReference type="AlphaFoldDB" id="A0A372ZT71"/>
<name>A0A372ZT71_9ACTN</name>
<feature type="compositionally biased region" description="Low complexity" evidence="1">
    <location>
        <begin position="15"/>
        <end position="28"/>
    </location>
</feature>
<dbReference type="Proteomes" id="UP000263377">
    <property type="component" value="Unassembled WGS sequence"/>
</dbReference>
<dbReference type="Gene3D" id="3.40.570.10">
    <property type="entry name" value="Extracellular Endonuclease, subunit A"/>
    <property type="match status" value="1"/>
</dbReference>
<feature type="region of interest" description="Disordered" evidence="1">
    <location>
        <begin position="240"/>
        <end position="262"/>
    </location>
</feature>
<feature type="region of interest" description="Disordered" evidence="1">
    <location>
        <begin position="168"/>
        <end position="198"/>
    </location>
</feature>
<dbReference type="EMBL" id="QVIG01000001">
    <property type="protein sequence ID" value="RGD58427.1"/>
    <property type="molecule type" value="Genomic_DNA"/>
</dbReference>